<organism evidence="2">
    <name type="scientific">Trichuris suis</name>
    <name type="common">pig whipworm</name>
    <dbReference type="NCBI Taxonomy" id="68888"/>
    <lineage>
        <taxon>Eukaryota</taxon>
        <taxon>Metazoa</taxon>
        <taxon>Ecdysozoa</taxon>
        <taxon>Nematoda</taxon>
        <taxon>Enoplea</taxon>
        <taxon>Dorylaimia</taxon>
        <taxon>Trichinellida</taxon>
        <taxon>Trichuridae</taxon>
        <taxon>Trichuris</taxon>
    </lineage>
</organism>
<accession>A0A085N073</accession>
<dbReference type="Proteomes" id="UP000030764">
    <property type="component" value="Unassembled WGS sequence"/>
</dbReference>
<evidence type="ECO:0000313" key="3">
    <source>
        <dbReference type="Proteomes" id="UP000030764"/>
    </source>
</evidence>
<protein>
    <submittedName>
        <fullName evidence="2">Uncharacterized protein</fullName>
    </submittedName>
</protein>
<gene>
    <name evidence="1" type="ORF">M513_00835</name>
    <name evidence="2" type="ORF">M514_00835</name>
</gene>
<evidence type="ECO:0000313" key="1">
    <source>
        <dbReference type="EMBL" id="KFD58072.1"/>
    </source>
</evidence>
<proteinExistence type="predicted"/>
<dbReference type="Proteomes" id="UP000030758">
    <property type="component" value="Unassembled WGS sequence"/>
</dbReference>
<dbReference type="EMBL" id="KL363185">
    <property type="protein sequence ID" value="KFD58072.1"/>
    <property type="molecule type" value="Genomic_DNA"/>
</dbReference>
<name>A0A085N073_9BILA</name>
<keyword evidence="3" id="KW-1185">Reference proteome</keyword>
<evidence type="ECO:0000313" key="2">
    <source>
        <dbReference type="EMBL" id="KFD62869.1"/>
    </source>
</evidence>
<sequence length="187" mass="20508">MAGFLQATTCSATAELPSAFCIAFVGSKVCGQPLVLTSKPMCLVSAFLYLVRLPRCSANRWDRVLPVSPMYSAPHPQFLPAELGHIKRTLLYNGYPSDLANSCITRRLRHLDGDITAREPTREIRIPMPYYQSISEKIEATSQDLGFTVCFSRSANIGSMLRSDKVKVALDQQPGAVYGIACTCMPA</sequence>
<reference evidence="2 3" key="1">
    <citation type="journal article" date="2014" name="Nat. Genet.">
        <title>Genome and transcriptome of the porcine whipworm Trichuris suis.</title>
        <authorList>
            <person name="Jex A.R."/>
            <person name="Nejsum P."/>
            <person name="Schwarz E.M."/>
            <person name="Hu L."/>
            <person name="Young N.D."/>
            <person name="Hall R.S."/>
            <person name="Korhonen P.K."/>
            <person name="Liao S."/>
            <person name="Thamsborg S."/>
            <person name="Xia J."/>
            <person name="Xu P."/>
            <person name="Wang S."/>
            <person name="Scheerlinck J.P."/>
            <person name="Hofmann A."/>
            <person name="Sternberg P.W."/>
            <person name="Wang J."/>
            <person name="Gasser R.B."/>
        </authorList>
    </citation>
    <scope>NUCLEOTIDE SEQUENCE [LARGE SCALE GENOMIC DNA]</scope>
    <source>
        <strain evidence="2">DCEP-RM93F</strain>
        <strain evidence="1">DCEP-RM93M</strain>
    </source>
</reference>
<dbReference type="AlphaFoldDB" id="A0A085N073"/>
<dbReference type="EMBL" id="KL367585">
    <property type="protein sequence ID" value="KFD62869.1"/>
    <property type="molecule type" value="Genomic_DNA"/>
</dbReference>